<dbReference type="PANTHER" id="PTHR12526:SF595">
    <property type="entry name" value="BLL5217 PROTEIN"/>
    <property type="match status" value="1"/>
</dbReference>
<dbReference type="Gene3D" id="3.40.50.2000">
    <property type="entry name" value="Glycogen Phosphorylase B"/>
    <property type="match status" value="2"/>
</dbReference>
<dbReference type="SUPFAM" id="SSF53756">
    <property type="entry name" value="UDP-Glycosyltransferase/glycogen phosphorylase"/>
    <property type="match status" value="1"/>
</dbReference>
<dbReference type="PANTHER" id="PTHR12526">
    <property type="entry name" value="GLYCOSYLTRANSFERASE"/>
    <property type="match status" value="1"/>
</dbReference>
<proteinExistence type="predicted"/>
<dbReference type="Pfam" id="PF13439">
    <property type="entry name" value="Glyco_transf_4"/>
    <property type="match status" value="1"/>
</dbReference>
<reference evidence="3 4" key="1">
    <citation type="journal article" date="2023" name="Int. J. Syst. Evol. Microbiol.">
        <title>Physiological and genomic analyses of cobalamin (vitamin B12)-auxotrophy of Lysobacter auxotrophicus sp. nov., a methionine-auxotrophic chitinolytic bacterium isolated from chitin-treated soil.</title>
        <authorList>
            <person name="Saito A."/>
            <person name="Dohra H."/>
            <person name="Hamada M."/>
            <person name="Moriuchi R."/>
            <person name="Kotsuchibashi Y."/>
            <person name="Mori K."/>
        </authorList>
    </citation>
    <scope>NUCLEOTIDE SEQUENCE [LARGE SCALE GENOMIC DNA]</scope>
    <source>
        <strain evidence="3 4">5-21a</strain>
    </source>
</reference>
<keyword evidence="4" id="KW-1185">Reference proteome</keyword>
<evidence type="ECO:0000313" key="3">
    <source>
        <dbReference type="EMBL" id="BDU17372.1"/>
    </source>
</evidence>
<feature type="domain" description="Glycosyltransferase subfamily 4-like N-terminal" evidence="2">
    <location>
        <begin position="18"/>
        <end position="122"/>
    </location>
</feature>
<dbReference type="InterPro" id="IPR001296">
    <property type="entry name" value="Glyco_trans_1"/>
</dbReference>
<dbReference type="InterPro" id="IPR028098">
    <property type="entry name" value="Glyco_trans_4-like_N"/>
</dbReference>
<dbReference type="Proteomes" id="UP001317822">
    <property type="component" value="Chromosome"/>
</dbReference>
<dbReference type="CDD" id="cd03802">
    <property type="entry name" value="GT4_AviGT4-like"/>
    <property type="match status" value="1"/>
</dbReference>
<evidence type="ECO:0000313" key="4">
    <source>
        <dbReference type="Proteomes" id="UP001317822"/>
    </source>
</evidence>
<dbReference type="Pfam" id="PF00534">
    <property type="entry name" value="Glycos_transf_1"/>
    <property type="match status" value="1"/>
</dbReference>
<name>A0ABN6UM04_9GAMM</name>
<evidence type="ECO:0000259" key="2">
    <source>
        <dbReference type="Pfam" id="PF13439"/>
    </source>
</evidence>
<gene>
    <name evidence="3" type="ORF">LA521A_25730</name>
</gene>
<accession>A0ABN6UM04</accession>
<protein>
    <submittedName>
        <fullName evidence="3">Glycosyltransferase family 4 protein</fullName>
    </submittedName>
</protein>
<sequence length="352" mass="39226">MKIAQISPLYEAVPPKLYGGTERVVAHLSDALVQAGHDVTLFAAADAQTSATLAPMRDQAIRLDPAPLKSDLAAHLAMLDEVRQRADEFDIIHFHIDLLHFPFFQDMPWRTLTTLHGRLDLKDLPQAYACWPQFPLASISDHQRRPLPTANWAGTVYHGMPQDQYEFSPTPRGGYLAFLGRISPEKRVDRAIEIARRAGLPLKIAAKVDAVDRAYFHDEIEPLLKGPGVEYIGEINDEQKSAFLGGAVALLFPIDWPEPFGLVMIEAMACGTPVIAWNCGSVPEVLDHGVTGLIVDDIDHAVQAVQSVARYDRGRVRARFEQRFSASAMARRYVELYWRVLEQGGTRVRLTA</sequence>
<dbReference type="RefSeq" id="WP_281779309.1">
    <property type="nucleotide sequence ID" value="NZ_AP027041.1"/>
</dbReference>
<evidence type="ECO:0000259" key="1">
    <source>
        <dbReference type="Pfam" id="PF00534"/>
    </source>
</evidence>
<dbReference type="EMBL" id="AP027041">
    <property type="protein sequence ID" value="BDU17372.1"/>
    <property type="molecule type" value="Genomic_DNA"/>
</dbReference>
<feature type="domain" description="Glycosyl transferase family 1" evidence="1">
    <location>
        <begin position="175"/>
        <end position="305"/>
    </location>
</feature>
<organism evidence="3 4">
    <name type="scientific">Lysobacter auxotrophicus</name>
    <dbReference type="NCBI Taxonomy" id="2992573"/>
    <lineage>
        <taxon>Bacteria</taxon>
        <taxon>Pseudomonadati</taxon>
        <taxon>Pseudomonadota</taxon>
        <taxon>Gammaproteobacteria</taxon>
        <taxon>Lysobacterales</taxon>
        <taxon>Lysobacteraceae</taxon>
        <taxon>Lysobacter</taxon>
    </lineage>
</organism>